<dbReference type="PROSITE" id="PS50995">
    <property type="entry name" value="HTH_MARR_2"/>
    <property type="match status" value="1"/>
</dbReference>
<dbReference type="EMBL" id="OY569118">
    <property type="protein sequence ID" value="CAJ1003077.1"/>
    <property type="molecule type" value="Genomic_DNA"/>
</dbReference>
<dbReference type="PANTHER" id="PTHR33164:SF43">
    <property type="entry name" value="HTH-TYPE TRANSCRIPTIONAL REPRESSOR YETL"/>
    <property type="match status" value="1"/>
</dbReference>
<name>A0AA48RHS9_9BACL</name>
<dbReference type="Proteomes" id="UP001189619">
    <property type="component" value="Chromosome"/>
</dbReference>
<accession>A0AA48RHS9</accession>
<keyword evidence="4" id="KW-1185">Reference proteome</keyword>
<feature type="domain" description="HTH marR-type" evidence="2">
    <location>
        <begin position="1"/>
        <end position="135"/>
    </location>
</feature>
<dbReference type="InterPro" id="IPR036390">
    <property type="entry name" value="WH_DNA-bd_sf"/>
</dbReference>
<evidence type="ECO:0000313" key="4">
    <source>
        <dbReference type="Proteomes" id="UP001189619"/>
    </source>
</evidence>
<dbReference type="Gene3D" id="1.10.10.10">
    <property type="entry name" value="Winged helix-like DNA-binding domain superfamily/Winged helix DNA-binding domain"/>
    <property type="match status" value="1"/>
</dbReference>
<dbReference type="InterPro" id="IPR036388">
    <property type="entry name" value="WH-like_DNA-bd_sf"/>
</dbReference>
<evidence type="ECO:0000256" key="1">
    <source>
        <dbReference type="ARBA" id="ARBA00023125"/>
    </source>
</evidence>
<dbReference type="InterPro" id="IPR000835">
    <property type="entry name" value="HTH_MarR-typ"/>
</dbReference>
<dbReference type="SUPFAM" id="SSF46785">
    <property type="entry name" value="Winged helix' DNA-binding domain"/>
    <property type="match status" value="1"/>
</dbReference>
<dbReference type="GO" id="GO:0006950">
    <property type="term" value="P:response to stress"/>
    <property type="evidence" value="ECO:0007669"/>
    <property type="project" value="TreeGrafter"/>
</dbReference>
<dbReference type="PANTHER" id="PTHR33164">
    <property type="entry name" value="TRANSCRIPTIONAL REGULATOR, MARR FAMILY"/>
    <property type="match status" value="1"/>
</dbReference>
<dbReference type="RefSeq" id="WP_171565691.1">
    <property type="nucleotide sequence ID" value="NZ_JAUSVZ010000031.1"/>
</dbReference>
<evidence type="ECO:0000313" key="3">
    <source>
        <dbReference type="EMBL" id="CAJ1003077.1"/>
    </source>
</evidence>
<dbReference type="Pfam" id="PF12802">
    <property type="entry name" value="MarR_2"/>
    <property type="match status" value="1"/>
</dbReference>
<keyword evidence="1" id="KW-0238">DNA-binding</keyword>
<dbReference type="GO" id="GO:0003677">
    <property type="term" value="F:DNA binding"/>
    <property type="evidence" value="ECO:0007669"/>
    <property type="project" value="UniProtKB-KW"/>
</dbReference>
<dbReference type="AlphaFoldDB" id="A0AA48RHS9"/>
<dbReference type="InterPro" id="IPR039422">
    <property type="entry name" value="MarR/SlyA-like"/>
</dbReference>
<gene>
    <name evidence="3" type="primary">marR</name>
    <name evidence="3" type="ORF">BSPP4475_12175</name>
</gene>
<protein>
    <submittedName>
        <fullName evidence="3">MarR family transcriptional regulator</fullName>
    </submittedName>
</protein>
<dbReference type="PRINTS" id="PR00598">
    <property type="entry name" value="HTHMARR"/>
</dbReference>
<proteinExistence type="predicted"/>
<evidence type="ECO:0000259" key="2">
    <source>
        <dbReference type="PROSITE" id="PS50995"/>
    </source>
</evidence>
<reference evidence="3" key="1">
    <citation type="submission" date="2023-07" db="EMBL/GenBank/DDBJ databases">
        <authorList>
            <person name="Ivanov I."/>
            <person name="Teneva D."/>
            <person name="Stoikov I."/>
        </authorList>
    </citation>
    <scope>NUCLEOTIDE SEQUENCE</scope>
    <source>
        <strain evidence="3">4475</strain>
    </source>
</reference>
<dbReference type="GO" id="GO:0003700">
    <property type="term" value="F:DNA-binding transcription factor activity"/>
    <property type="evidence" value="ECO:0007669"/>
    <property type="project" value="InterPro"/>
</dbReference>
<sequence>MDNIREILQTMTRRIGLLNKNCCSVDGIDISVVQSHIIYEINRNHQPSMQQIAEILGMDVTTFSRQVQALVEAELVKKTPYAEDRRVHILSLTEKGKRIHDYIDRLMCSYYEDIFSHMSQFEKETVIRSLQLLNQAMARTKQCCNPMGD</sequence>
<organism evidence="3 4">
    <name type="scientific">Brevibacillus aydinogluensis</name>
    <dbReference type="NCBI Taxonomy" id="927786"/>
    <lineage>
        <taxon>Bacteria</taxon>
        <taxon>Bacillati</taxon>
        <taxon>Bacillota</taxon>
        <taxon>Bacilli</taxon>
        <taxon>Bacillales</taxon>
        <taxon>Paenibacillaceae</taxon>
        <taxon>Brevibacillus</taxon>
    </lineage>
</organism>
<dbReference type="KEGG" id="bayd:BSPP4475_12175"/>
<dbReference type="SMART" id="SM00347">
    <property type="entry name" value="HTH_MARR"/>
    <property type="match status" value="1"/>
</dbReference>